<dbReference type="Proteomes" id="UP001172680">
    <property type="component" value="Unassembled WGS sequence"/>
</dbReference>
<organism evidence="1 2">
    <name type="scientific">Coniosporium tulheliwenetii</name>
    <dbReference type="NCBI Taxonomy" id="3383036"/>
    <lineage>
        <taxon>Eukaryota</taxon>
        <taxon>Fungi</taxon>
        <taxon>Dikarya</taxon>
        <taxon>Ascomycota</taxon>
        <taxon>Pezizomycotina</taxon>
        <taxon>Dothideomycetes</taxon>
        <taxon>Dothideomycetes incertae sedis</taxon>
        <taxon>Coniosporium</taxon>
    </lineage>
</organism>
<accession>A0ACC2ZKM4</accession>
<evidence type="ECO:0000313" key="2">
    <source>
        <dbReference type="Proteomes" id="UP001172680"/>
    </source>
</evidence>
<name>A0ACC2ZKM4_9PEZI</name>
<comment type="caution">
    <text evidence="1">The sequence shown here is derived from an EMBL/GenBank/DDBJ whole genome shotgun (WGS) entry which is preliminary data.</text>
</comment>
<proteinExistence type="predicted"/>
<keyword evidence="2" id="KW-1185">Reference proteome</keyword>
<dbReference type="EMBL" id="JAPDRP010000004">
    <property type="protein sequence ID" value="KAJ9648053.1"/>
    <property type="molecule type" value="Genomic_DNA"/>
</dbReference>
<evidence type="ECO:0000313" key="1">
    <source>
        <dbReference type="EMBL" id="KAJ9648053.1"/>
    </source>
</evidence>
<protein>
    <submittedName>
        <fullName evidence="1">Uncharacterized protein</fullName>
    </submittedName>
</protein>
<sequence length="2441" mass="270328">MFWIHVKEDAAAKEAGLAANDHKDTVYAPTIEVGTFSKNGGHAFLSWHTFKENLDDITIFALAGAVGAVVGFQIFEILATESEQAAAMASAGLARQAAYAEVEAARAHPDPQVLTKAIKDLRAARSNVDRLWMAQLPKKPIFEKFLSLARRFPTVSSLIGTTIVTAAVTVVLGIIWHVINKDLYIKVNITNFDKKAWKVDAWYHNNGIIAGGSGWVVKSMAPAKKEVITPMGAMVAKYTAATNITYFFQNSFTVMDGVGIALRVVQEDDNSKGVNSQPSNTPVVYLLTEDLGFGAAYLAKFIKKNRHTVKAGVPPSIEDFYEEEANWPKGTPTVVECEVERDGQRVKIVGSTDALEGRNDNIYTLPSVGATEDWVRQYLASRWTAERGNWWSDESGDSEGSVHSEGIRGTSYRNVSTKRTASIKGHKSRKDNLTLKQGDFWKFFDGERTEGFVKMMPSKHASPQPPLSALEPDSHPKSVSMLSFTDKPLPPPPMSEDAILSKPSPENATNLPRPSSVPATSPTTLRPRKSIKWRGKTCVIQIPADVPMDNDGVLLYPLTVEEVAARLERFKQAGYDICGFDHQSQEPGNPNADSPVQNCAIFPDPTDDRPDRIEGNLRVHIPNKSEWEAYVNFLTEQKLRALGVTLGDEEPQVIAPTRRMSSQHPGLPFSPPIPTLSANSRGIGQSGGTNPMPFQTGPSSRHHSTRSVASPLSAYGNPRATLHMHRHSTFASPPGFAPQLPTPPGSSFSPQHYFTHQGGARGGSPAIPTGRPDPGQVVSPGSLYGSYGNQASPFVPREDLMVQMQQQQQLLQTQMQQQQQQHLFNVRPTSTLKEVPEDEEEEEEEEKQLSKPKQATQSDPTIAVPTPRGHHHNISASLEREIREAEYHLEESIDRQLDEDSEFSTEARFGAQNPAVRPTNQAGPHMNGNSWPKAHTTQQTLHQPPSHSRTHSLTGSRQPSSMNLGSRDADLLHNEMSDSTETNPSEADTNPCGYKGHISRSSFDHKQNGLPSTGQAYSDIKPPFRDSQLGNTSTHAPKISVSKLNVAAKEFTFNPGASFSPGNTSFSGLSFQPPSTKPVGFNVTAPTLQPDRLDHSSVPTGRFSFLPTRPVHKPDVSVLQTSNVPGADFGTITFNPDDIVKPVRKSKAVPIIRPSSSREHQDEESHYDAEGRLAQSDARQKRAKHGVDDGDDIPQFASPSNSLDELSAGPVKVTDTKEDQEVPPLDTENMTTNRAEVEPLPPAAGPNRQDVPESLGSHVEPQLKSELASAKAVISDHAKESSVDSGTLTEMSQPFKRNHQLRSSLSATAKPFEFNPSAERPSEFGVHITKPSMNHSNETTKILGSPPPPLSRSPATTFPHSDDGSYKTAAEGRKMLPYPDSDAVDYESYVQPTFNEIDEVMKQLNEEGSDFGVERDGDSWEQSSPRAKSPIQFERPELRPTNHFRSDAPSPSPRRLYPPVPPNDSASLTNDPFDEERAALAYESPVHRLNSLNDVPVSDWDDVVSSHEEDKIQPRSRFFDSHVDRVIDAVLQSRLGPLEQALYSIQSSVNAMLQRRGNRSMRRSSSMDRRLDSDADDEDDDDVVSPQIRTRSPWKDRKLEKIRSIVQDALAAQASREAPAERAFDFTQLSQAIADLRVSTAQTSEYAKLMSAGLSPADFQLALEDLKSSIEDSVQHVGDTHNVPCFDPTEFYQALADLRSSIAQTTSVSLQLEDIKELVDDALSRQNQAVVLAKQDENPKESTPSVSDLDRMLKEAADRMDEEVKARHAAERREADTQKSLKLAEEEIELFKESSRDDNQKMRALEDECHVSRQKIAAANTALEELRQSRTELSAENKALEDTLDEYRISSSRWRDEIDQANEEREALKKSMSVLKLQIEESTRIRELMRSKLEAIQLDMAAAAGQAADEKARWQRSDEEHRTRYEVLTARVGAEAATRERLERELERLEMQEQDAIKAKLVLEETRRANVRLEETVNSLRIESLEHQKNADRYEREFQEAREAGRNEVQRTRVLMEADIEAANNQVNIVRADLEIEIARLRAELEGVRLDADTAKARYEMLLEGEAESKRDALRSAVEDRTAALKEQQQRFERHLEDLQTQHSRTIHNALEDRQRSETYLQESLSLSQAKVDHLQEKVLHLEEKLEIAKSAAQAAAQAAQTAKAPARDPSIPQPPDRISTQALRESINVLQEQLQDRERRIESLEEQLTQVDASAPAKLKERDTEITWLRELLGVRLDDLSDLITALSQPTFDRDTVRDAAIRIRTNLQMEQAVQLAAAFGNWRNKGREAAASALAQSTTSTSASTSRTQTPSKATPMAQDFLSGLMTPPTSNLRRTPSPTPAAVSGILELKQGRGRPSRRLDQPAALPALSVRQREKQPVDLPLATPPLMRESSYDQDAEDGEYSTHGFYDDEGSTVDGNLVDGAEPLQAFGPGLGSGV</sequence>
<reference evidence="1" key="1">
    <citation type="submission" date="2022-10" db="EMBL/GenBank/DDBJ databases">
        <title>Culturing micro-colonial fungi from biological soil crusts in the Mojave desert and describing Neophaeococcomyces mojavensis, and introducing the new genera and species Taxawa tesnikishii.</title>
        <authorList>
            <person name="Kurbessoian T."/>
            <person name="Stajich J.E."/>
        </authorList>
    </citation>
    <scope>NUCLEOTIDE SEQUENCE</scope>
    <source>
        <strain evidence="1">JES_115</strain>
    </source>
</reference>
<gene>
    <name evidence="1" type="ORF">H2199_001830</name>
</gene>